<feature type="chain" id="PRO_5045659937" description="Fibronectin type-III domain-containing protein" evidence="3">
    <location>
        <begin position="21"/>
        <end position="542"/>
    </location>
</feature>
<dbReference type="Gene3D" id="2.60.40.10">
    <property type="entry name" value="Immunoglobulins"/>
    <property type="match status" value="1"/>
</dbReference>
<dbReference type="InterPro" id="IPR003961">
    <property type="entry name" value="FN3_dom"/>
</dbReference>
<dbReference type="Pfam" id="PF17164">
    <property type="entry name" value="DUF5122"/>
    <property type="match status" value="1"/>
</dbReference>
<keyword evidence="2" id="KW-0624">Polysaccharide degradation</keyword>
<dbReference type="PROSITE" id="PS50853">
    <property type="entry name" value="FN3"/>
    <property type="match status" value="1"/>
</dbReference>
<evidence type="ECO:0000256" key="3">
    <source>
        <dbReference type="SAM" id="SignalP"/>
    </source>
</evidence>
<dbReference type="InterPro" id="IPR013431">
    <property type="entry name" value="Delta_60_rpt"/>
</dbReference>
<keyword evidence="1" id="KW-0378">Hydrolase</keyword>
<gene>
    <name evidence="5" type="ORF">ELQ93_08610</name>
</gene>
<evidence type="ECO:0000259" key="4">
    <source>
        <dbReference type="PROSITE" id="PS50853"/>
    </source>
</evidence>
<organism evidence="5 6">
    <name type="scientific">Labedella gwakjiensis</name>
    <dbReference type="NCBI Taxonomy" id="390269"/>
    <lineage>
        <taxon>Bacteria</taxon>
        <taxon>Bacillati</taxon>
        <taxon>Actinomycetota</taxon>
        <taxon>Actinomycetes</taxon>
        <taxon>Micrococcales</taxon>
        <taxon>Microbacteriaceae</taxon>
        <taxon>Labedella</taxon>
    </lineage>
</organism>
<reference evidence="5 6" key="1">
    <citation type="submission" date="2018-12" db="EMBL/GenBank/DDBJ databases">
        <authorList>
            <person name="hu s."/>
            <person name="Xu Y."/>
            <person name="Xu B."/>
            <person name="Li F."/>
        </authorList>
    </citation>
    <scope>NUCLEOTIDE SEQUENCE [LARGE SCALE GENOMIC DNA]</scope>
    <source>
        <strain evidence="5 6">KSW2-17</strain>
    </source>
</reference>
<name>A0ABY0CB66_9MICO</name>
<feature type="domain" description="Fibronectin type-III" evidence="4">
    <location>
        <begin position="443"/>
        <end position="542"/>
    </location>
</feature>
<sequence length="542" mass="55205">MLAGILLSSTVAIVPPAAYADTAPPVAGTPETVSSDPLPTPQIDGVVWDQVVIGNVVYVGGDFRTARPSGAPAGQRTVARSNFLAYNLTTGALVTTFAPTFNAPVRALAASPDGSRLYVGGTFTAVNGSTRYRLAAFSVADGSLVSSFRPTLNSGVKALAATNTTVFLGGSFTSVQGTARSKVAALAASTAQLLPFAPSPAGGNIAALALSPSGSELVLGGNFTSVNGSSNPGYGLASVDATTGSLRPFAVNTVVRNGGTSAGITSLAADSTGVYGSGYVYGGGGNLEGAFKAGWGGGATVWLEDCHGDTYSIASAGTTAYTAGHAHFCRNISTGGFPDYSPPSKHYRALAFTTAATGTLTTNRITSYANFAGQQAPSLQHWFPDLAPGTYTGLGQGPWDVTASGGYVLYGGEFMTVNGTAQQGLVRFASKTVAPNTDGPRLSGSNMKSTIVAAGSGRARLSWTANYDRDNSALRYEVIRDGNTATPVATVAVTSNFWTRPNVTVTDTGLTPGRSYGYRIRTIDPFGNATLGDTVTFTATSG</sequence>
<evidence type="ECO:0000256" key="1">
    <source>
        <dbReference type="ARBA" id="ARBA00023295"/>
    </source>
</evidence>
<keyword evidence="6" id="KW-1185">Reference proteome</keyword>
<proteinExistence type="predicted"/>
<accession>A0ABY0CB66</accession>
<dbReference type="Proteomes" id="UP000268291">
    <property type="component" value="Unassembled WGS sequence"/>
</dbReference>
<dbReference type="SUPFAM" id="SSF49265">
    <property type="entry name" value="Fibronectin type III"/>
    <property type="match status" value="1"/>
</dbReference>
<protein>
    <recommendedName>
        <fullName evidence="4">Fibronectin type-III domain-containing protein</fullName>
    </recommendedName>
</protein>
<dbReference type="RefSeq" id="WP_127054335.1">
    <property type="nucleotide sequence ID" value="NZ_PYAU01000001.1"/>
</dbReference>
<dbReference type="InterPro" id="IPR013783">
    <property type="entry name" value="Ig-like_fold"/>
</dbReference>
<dbReference type="EMBL" id="RZGY01000001">
    <property type="protein sequence ID" value="RUQ86989.1"/>
    <property type="molecule type" value="Genomic_DNA"/>
</dbReference>
<keyword evidence="3" id="KW-0732">Signal</keyword>
<comment type="caution">
    <text evidence="5">The sequence shown here is derived from an EMBL/GenBank/DDBJ whole genome shotgun (WGS) entry which is preliminary data.</text>
</comment>
<evidence type="ECO:0000313" key="6">
    <source>
        <dbReference type="Proteomes" id="UP000268291"/>
    </source>
</evidence>
<keyword evidence="2" id="KW-0119">Carbohydrate metabolism</keyword>
<dbReference type="InterPro" id="IPR036116">
    <property type="entry name" value="FN3_sf"/>
</dbReference>
<evidence type="ECO:0000256" key="2">
    <source>
        <dbReference type="ARBA" id="ARBA00023326"/>
    </source>
</evidence>
<evidence type="ECO:0000313" key="5">
    <source>
        <dbReference type="EMBL" id="RUQ86989.1"/>
    </source>
</evidence>
<dbReference type="InterPro" id="IPR011047">
    <property type="entry name" value="Quinoprotein_ADH-like_sf"/>
</dbReference>
<keyword evidence="1" id="KW-0326">Glycosidase</keyword>
<dbReference type="SUPFAM" id="SSF50998">
    <property type="entry name" value="Quinoprotein alcohol dehydrogenase-like"/>
    <property type="match status" value="1"/>
</dbReference>
<feature type="signal peptide" evidence="3">
    <location>
        <begin position="1"/>
        <end position="20"/>
    </location>
</feature>
<dbReference type="Gene3D" id="2.80.10.50">
    <property type="match status" value="1"/>
</dbReference>
<dbReference type="CDD" id="cd00063">
    <property type="entry name" value="FN3"/>
    <property type="match status" value="1"/>
</dbReference>